<protein>
    <recommendedName>
        <fullName evidence="4">Zn(2)-C6 fungal-type domain-containing protein</fullName>
    </recommendedName>
</protein>
<feature type="region of interest" description="Disordered" evidence="3">
    <location>
        <begin position="558"/>
        <end position="578"/>
    </location>
</feature>
<feature type="compositionally biased region" description="Polar residues" evidence="3">
    <location>
        <begin position="193"/>
        <end position="207"/>
    </location>
</feature>
<dbReference type="Pfam" id="PF04082">
    <property type="entry name" value="Fungal_trans"/>
    <property type="match status" value="1"/>
</dbReference>
<dbReference type="GO" id="GO:0008270">
    <property type="term" value="F:zinc ion binding"/>
    <property type="evidence" value="ECO:0007669"/>
    <property type="project" value="InterPro"/>
</dbReference>
<dbReference type="OrthoDB" id="4578585at2759"/>
<feature type="compositionally biased region" description="Pro residues" evidence="3">
    <location>
        <begin position="564"/>
        <end position="575"/>
    </location>
</feature>
<dbReference type="GO" id="GO:0003677">
    <property type="term" value="F:DNA binding"/>
    <property type="evidence" value="ECO:0007669"/>
    <property type="project" value="InterPro"/>
</dbReference>
<feature type="compositionally biased region" description="Polar residues" evidence="3">
    <location>
        <begin position="65"/>
        <end position="76"/>
    </location>
</feature>
<dbReference type="SUPFAM" id="SSF57701">
    <property type="entry name" value="Zn2/Cys6 DNA-binding domain"/>
    <property type="match status" value="1"/>
</dbReference>
<dbReference type="EMBL" id="CP003009">
    <property type="protein sequence ID" value="AEO64640.1"/>
    <property type="molecule type" value="Genomic_DNA"/>
</dbReference>
<evidence type="ECO:0000259" key="4">
    <source>
        <dbReference type="PROSITE" id="PS50048"/>
    </source>
</evidence>
<dbReference type="Gene3D" id="4.10.240.10">
    <property type="entry name" value="Zn(2)-C6 fungal-type DNA-binding domain"/>
    <property type="match status" value="1"/>
</dbReference>
<evidence type="ECO:0000313" key="6">
    <source>
        <dbReference type="Proteomes" id="UP000008181"/>
    </source>
</evidence>
<feature type="region of interest" description="Disordered" evidence="3">
    <location>
        <begin position="158"/>
        <end position="256"/>
    </location>
</feature>
<dbReference type="PROSITE" id="PS50048">
    <property type="entry name" value="ZN2_CY6_FUNGAL_2"/>
    <property type="match status" value="1"/>
</dbReference>
<dbReference type="GO" id="GO:0000981">
    <property type="term" value="F:DNA-binding transcription factor activity, RNA polymerase II-specific"/>
    <property type="evidence" value="ECO:0007669"/>
    <property type="project" value="InterPro"/>
</dbReference>
<dbReference type="SMART" id="SM00066">
    <property type="entry name" value="GAL4"/>
    <property type="match status" value="1"/>
</dbReference>
<dbReference type="KEGG" id="ttt:THITE_158550"/>
<dbReference type="RefSeq" id="XP_003650976.1">
    <property type="nucleotide sequence ID" value="XM_003650928.1"/>
</dbReference>
<keyword evidence="1" id="KW-0479">Metal-binding</keyword>
<feature type="region of interest" description="Disordered" evidence="3">
    <location>
        <begin position="60"/>
        <end position="81"/>
    </location>
</feature>
<proteinExistence type="predicted"/>
<dbReference type="PANTHER" id="PTHR46910:SF1">
    <property type="entry name" value="MISCELLANEOUS ZN(II)2CYS6 TRANSCRIPTION FACTOR (EUROFUNG)-RELATED"/>
    <property type="match status" value="1"/>
</dbReference>
<dbReference type="eggNOG" id="ENOG502RS9A">
    <property type="taxonomic scope" value="Eukaryota"/>
</dbReference>
<keyword evidence="2" id="KW-0539">Nucleus</keyword>
<feature type="compositionally biased region" description="Low complexity" evidence="3">
    <location>
        <begin position="211"/>
        <end position="251"/>
    </location>
</feature>
<dbReference type="CDD" id="cd12148">
    <property type="entry name" value="fungal_TF_MHR"/>
    <property type="match status" value="1"/>
</dbReference>
<dbReference type="Pfam" id="PF00172">
    <property type="entry name" value="Zn_clus"/>
    <property type="match status" value="1"/>
</dbReference>
<dbReference type="HOGENOM" id="CLU_020418_0_0_1"/>
<reference evidence="5 6" key="1">
    <citation type="journal article" date="2011" name="Nat. Biotechnol.">
        <title>Comparative genomic analysis of the thermophilic biomass-degrading fungi Myceliophthora thermophila and Thielavia terrestris.</title>
        <authorList>
            <person name="Berka R.M."/>
            <person name="Grigoriev I.V."/>
            <person name="Otillar R."/>
            <person name="Salamov A."/>
            <person name="Grimwood J."/>
            <person name="Reid I."/>
            <person name="Ishmael N."/>
            <person name="John T."/>
            <person name="Darmond C."/>
            <person name="Moisan M.-C."/>
            <person name="Henrissat B."/>
            <person name="Coutinho P.M."/>
            <person name="Lombard V."/>
            <person name="Natvig D.O."/>
            <person name="Lindquist E."/>
            <person name="Schmutz J."/>
            <person name="Lucas S."/>
            <person name="Harris P."/>
            <person name="Powlowski J."/>
            <person name="Bellemare A."/>
            <person name="Taylor D."/>
            <person name="Butler G."/>
            <person name="de Vries R.P."/>
            <person name="Allijn I.E."/>
            <person name="van den Brink J."/>
            <person name="Ushinsky S."/>
            <person name="Storms R."/>
            <person name="Powell A.J."/>
            <person name="Paulsen I.T."/>
            <person name="Elbourne L.D.H."/>
            <person name="Baker S.E."/>
            <person name="Magnuson J."/>
            <person name="LaBoissiere S."/>
            <person name="Clutterbuck A.J."/>
            <person name="Martinez D."/>
            <person name="Wogulis M."/>
            <person name="de Leon A.L."/>
            <person name="Rey M.W."/>
            <person name="Tsang A."/>
        </authorList>
    </citation>
    <scope>NUCLEOTIDE SEQUENCE [LARGE SCALE GENOMIC DNA]</scope>
    <source>
        <strain evidence="6">ATCC 38088 / NRRL 8126</strain>
    </source>
</reference>
<feature type="domain" description="Zn(2)-C6 fungal-type" evidence="4">
    <location>
        <begin position="29"/>
        <end position="58"/>
    </location>
</feature>
<evidence type="ECO:0000256" key="2">
    <source>
        <dbReference type="ARBA" id="ARBA00023242"/>
    </source>
</evidence>
<evidence type="ECO:0000313" key="5">
    <source>
        <dbReference type="EMBL" id="AEO64640.1"/>
    </source>
</evidence>
<dbReference type="CDD" id="cd00067">
    <property type="entry name" value="GAL4"/>
    <property type="match status" value="1"/>
</dbReference>
<accession>G2QVF0</accession>
<dbReference type="GeneID" id="11515808"/>
<keyword evidence="6" id="KW-1185">Reference proteome</keyword>
<dbReference type="InterPro" id="IPR007219">
    <property type="entry name" value="XnlR_reg_dom"/>
</dbReference>
<dbReference type="Proteomes" id="UP000008181">
    <property type="component" value="Chromosome 1"/>
</dbReference>
<dbReference type="PANTHER" id="PTHR46910">
    <property type="entry name" value="TRANSCRIPTION FACTOR PDR1"/>
    <property type="match status" value="1"/>
</dbReference>
<name>G2QVF0_THETT</name>
<organism evidence="5 6">
    <name type="scientific">Thermothielavioides terrestris (strain ATCC 38088 / NRRL 8126)</name>
    <name type="common">Thielavia terrestris</name>
    <dbReference type="NCBI Taxonomy" id="578455"/>
    <lineage>
        <taxon>Eukaryota</taxon>
        <taxon>Fungi</taxon>
        <taxon>Dikarya</taxon>
        <taxon>Ascomycota</taxon>
        <taxon>Pezizomycotina</taxon>
        <taxon>Sordariomycetes</taxon>
        <taxon>Sordariomycetidae</taxon>
        <taxon>Sordariales</taxon>
        <taxon>Chaetomiaceae</taxon>
        <taxon>Thermothielavioides</taxon>
        <taxon>Thermothielavioides terrestris</taxon>
    </lineage>
</organism>
<dbReference type="InterPro" id="IPR036864">
    <property type="entry name" value="Zn2-C6_fun-type_DNA-bd_sf"/>
</dbReference>
<dbReference type="InterPro" id="IPR050987">
    <property type="entry name" value="AtrR-like"/>
</dbReference>
<dbReference type="AlphaFoldDB" id="G2QVF0"/>
<gene>
    <name evidence="5" type="ORF">THITE_158550</name>
</gene>
<dbReference type="PROSITE" id="PS00463">
    <property type="entry name" value="ZN2_CY6_FUNGAL_1"/>
    <property type="match status" value="1"/>
</dbReference>
<sequence length="842" mass="88604">MSHLWPQICAQRHIEFHPQSSIRGRRLVACVSCHERKLKCDEDTPCRSCVRSRIDCVRAGPSPPDTASNHGATSTDADWPAGLDIVGTADGGLVGEDHPTEDPFLPHARASPTDQEVVASVWSAGSNDYQSWIQDQPQFEWSMSPFPSLASPMSASIDAHAQGRRVSTPWAMSADPPNPQSVATGPIRDADTSVLNARSSVSPSQGPLTEAAVSGSEAASSSSSPATDHGFSAAPSRSTASSATPASPGRSPSRETRRLHDLVHHDPAVLADLVRLYFAEVHPYWPILHVPSFEIGMASDTLLASMLMLASWVAGRHEHLELAPVVFDEVADATGPESVPSLHNLQALLLCVVYAVCRRGEESMLVKAVRLNAILVSICRCLDIFSGHHVLPERLEECALMFWLAKEQLHRLAFSVLRLDTYLSVLLDHPPSVRYEELCIPLPKSSQLWMATSEEDRRKLQWNEPAGREKALFSSIIRDALVDTGESPGVSKLPYRLSAVDYHLGLCALQSGVWAAAREAHSAATDELMTKLAPGSPIELWRSHLTAWRAKMAAECEELRSQITPPPPPPPPQNPATPDAVLTPLTLILWHISTIKMHAPLTLLRMHARLCPAHGGGGGAAGPGLGPDAAAALQKPRARMRSWLASACARMAVWSAAQIARLVVPAAGDDDAVVAAVAVAGAGAGAAAGDDRPAALPPDLPGRDAALPAARRQLLNPLAVPGLLMGAIVTCAYAAQTSACPACCPLAAAAAAAAAAGGGADGSGGGGGGAPAAVDLFVAADEDAALVAWKEHGLGWAVWGPSGIAVCRCRLAALGGWFAAALGRERGAKGEFEAFFEGLVGG</sequence>
<evidence type="ECO:0000256" key="3">
    <source>
        <dbReference type="SAM" id="MobiDB-lite"/>
    </source>
</evidence>
<evidence type="ECO:0000256" key="1">
    <source>
        <dbReference type="ARBA" id="ARBA00022723"/>
    </source>
</evidence>
<dbReference type="GO" id="GO:0006351">
    <property type="term" value="P:DNA-templated transcription"/>
    <property type="evidence" value="ECO:0007669"/>
    <property type="project" value="InterPro"/>
</dbReference>
<dbReference type="InterPro" id="IPR001138">
    <property type="entry name" value="Zn2Cys6_DnaBD"/>
</dbReference>